<evidence type="ECO:0000256" key="2">
    <source>
        <dbReference type="ARBA" id="ARBA00022801"/>
    </source>
</evidence>
<protein>
    <submittedName>
        <fullName evidence="3">Acyl-CoA thioesterase</fullName>
    </submittedName>
</protein>
<dbReference type="EMBL" id="SEWY01000003">
    <property type="protein sequence ID" value="TBH73145.1"/>
    <property type="molecule type" value="Genomic_DNA"/>
</dbReference>
<evidence type="ECO:0000256" key="1">
    <source>
        <dbReference type="ARBA" id="ARBA00005953"/>
    </source>
</evidence>
<name>A0A4V2IVQ1_9BACT</name>
<dbReference type="Gene3D" id="3.10.129.10">
    <property type="entry name" value="Hotdog Thioesterase"/>
    <property type="match status" value="1"/>
</dbReference>
<proteinExistence type="inferred from homology"/>
<dbReference type="InterPro" id="IPR050563">
    <property type="entry name" value="4-hydroxybenzoyl-CoA_TE"/>
</dbReference>
<accession>A0A4V2IVQ1</accession>
<comment type="similarity">
    <text evidence="1">Belongs to the 4-hydroxybenzoyl-CoA thioesterase family.</text>
</comment>
<dbReference type="InterPro" id="IPR006684">
    <property type="entry name" value="YbgC/YbaW"/>
</dbReference>
<sequence>MLSHQVSYRVCYADTDQMGYVYYGNYARFYEIARVETLRSIGVSYKVLEDAGIGLPVYENYSKYHAPALYDDLLRIECTLIKMPSARIEFEYKIYNQSEALLHEGKTTLVFMELATKKVVKAPEWLISAILEKRSDA</sequence>
<dbReference type="PIRSF" id="PIRSF003230">
    <property type="entry name" value="YbgC"/>
    <property type="match status" value="1"/>
</dbReference>
<organism evidence="3 4">
    <name type="scientific">Aquirufa antheringensis</name>
    <dbReference type="NCBI Taxonomy" id="2516559"/>
    <lineage>
        <taxon>Bacteria</taxon>
        <taxon>Pseudomonadati</taxon>
        <taxon>Bacteroidota</taxon>
        <taxon>Cytophagia</taxon>
        <taxon>Cytophagales</taxon>
        <taxon>Flectobacillaceae</taxon>
        <taxon>Aquirufa</taxon>
    </lineage>
</organism>
<dbReference type="NCBIfam" id="TIGR00051">
    <property type="entry name" value="YbgC/FadM family acyl-CoA thioesterase"/>
    <property type="match status" value="1"/>
</dbReference>
<comment type="caution">
    <text evidence="3">The sequence shown here is derived from an EMBL/GenBank/DDBJ whole genome shotgun (WGS) entry which is preliminary data.</text>
</comment>
<dbReference type="Pfam" id="PF13279">
    <property type="entry name" value="4HBT_2"/>
    <property type="match status" value="1"/>
</dbReference>
<reference evidence="3 4" key="1">
    <citation type="submission" date="2019-02" db="EMBL/GenBank/DDBJ databases">
        <title>Genome of a new Bacteroidetes strain.</title>
        <authorList>
            <person name="Pitt A."/>
        </authorList>
    </citation>
    <scope>NUCLEOTIDE SEQUENCE [LARGE SCALE GENOMIC DNA]</scope>
    <source>
        <strain evidence="3 4">103A-SOEBACH</strain>
    </source>
</reference>
<evidence type="ECO:0000313" key="4">
    <source>
        <dbReference type="Proteomes" id="UP000293583"/>
    </source>
</evidence>
<dbReference type="SUPFAM" id="SSF54637">
    <property type="entry name" value="Thioesterase/thiol ester dehydrase-isomerase"/>
    <property type="match status" value="1"/>
</dbReference>
<dbReference type="PANTHER" id="PTHR31793">
    <property type="entry name" value="4-HYDROXYBENZOYL-COA THIOESTERASE FAMILY MEMBER"/>
    <property type="match status" value="1"/>
</dbReference>
<dbReference type="OrthoDB" id="9800856at2"/>
<dbReference type="GO" id="GO:0047617">
    <property type="term" value="F:fatty acyl-CoA hydrolase activity"/>
    <property type="evidence" value="ECO:0007669"/>
    <property type="project" value="TreeGrafter"/>
</dbReference>
<dbReference type="Proteomes" id="UP000293583">
    <property type="component" value="Unassembled WGS sequence"/>
</dbReference>
<dbReference type="PANTHER" id="PTHR31793:SF27">
    <property type="entry name" value="NOVEL THIOESTERASE SUPERFAMILY DOMAIN AND SAPOSIN A-TYPE DOMAIN CONTAINING PROTEIN (0610012H03RIK)"/>
    <property type="match status" value="1"/>
</dbReference>
<dbReference type="AlphaFoldDB" id="A0A4V2IVQ1"/>
<dbReference type="InterPro" id="IPR029069">
    <property type="entry name" value="HotDog_dom_sf"/>
</dbReference>
<gene>
    <name evidence="3" type="ORF">EWU20_07150</name>
</gene>
<dbReference type="RefSeq" id="WP_130923279.1">
    <property type="nucleotide sequence ID" value="NZ_CP049835.1"/>
</dbReference>
<evidence type="ECO:0000313" key="3">
    <source>
        <dbReference type="EMBL" id="TBH73145.1"/>
    </source>
</evidence>
<dbReference type="CDD" id="cd00586">
    <property type="entry name" value="4HBT"/>
    <property type="match status" value="1"/>
</dbReference>
<keyword evidence="4" id="KW-1185">Reference proteome</keyword>
<keyword evidence="2" id="KW-0378">Hydrolase</keyword>